<gene>
    <name evidence="3" type="ORF">SAMN05892877_12518</name>
</gene>
<dbReference type="SUPFAM" id="SSF53335">
    <property type="entry name" value="S-adenosyl-L-methionine-dependent methyltransferases"/>
    <property type="match status" value="1"/>
</dbReference>
<evidence type="ECO:0000313" key="3">
    <source>
        <dbReference type="EMBL" id="SOC46902.1"/>
    </source>
</evidence>
<dbReference type="InterPro" id="IPR027417">
    <property type="entry name" value="P-loop_NTPase"/>
</dbReference>
<evidence type="ECO:0000313" key="4">
    <source>
        <dbReference type="Proteomes" id="UP000219167"/>
    </source>
</evidence>
<dbReference type="InterPro" id="IPR029063">
    <property type="entry name" value="SAM-dependent_MTases_sf"/>
</dbReference>
<dbReference type="RefSeq" id="WP_035224554.1">
    <property type="nucleotide sequence ID" value="NZ_OBQD01000025.1"/>
</dbReference>
<dbReference type="InterPro" id="IPR039187">
    <property type="entry name" value="SNO_AAA"/>
</dbReference>
<dbReference type="SUPFAM" id="SSF52540">
    <property type="entry name" value="P-loop containing nucleoside triphosphate hydrolases"/>
    <property type="match status" value="1"/>
</dbReference>
<dbReference type="GO" id="GO:0006355">
    <property type="term" value="P:regulation of DNA-templated transcription"/>
    <property type="evidence" value="ECO:0007669"/>
    <property type="project" value="InterPro"/>
</dbReference>
<sequence length="1452" mass="156663">MNVLSATAAAEIAASLPPVVASGTASAIVAAAQLLLPHLERGQPINAAVLRGAMESAFGASDTAGAWDWKTAYEACEVATVLMLRKYGKPLFRKAGSPQAILSQLSKIAGLVPTHTRRSDEAQSFQQFSTPIPLGLATSVAAAITPADRVLEPSAGTGLLAILAEIAGGLLLLNELADTRADLLSLLFPALPVTRFDAAQIDDHLDPALLPTVVLMNPPFSVLANVEGRIADAAFRHVASALSRLAPGGRLVAITGANFAPDAPAWSSAYARLQERGRVVFSAAIDGSVYAKHGTTIPTRLTVIDKLPADDPSGFPAAPGVAPDVATLLGWLADHLPARLPVDPAIAVPVAAPVAARTVRAYVNRAARAAPAVTHSQPESVPLAYETVDWKPAEAGRLSDAIYEEYGLQTIRISGATAHPTQLVQSASMASVAPPKPSYRPTLPANVLGLLSDAQLETVIYAGEAHADFLAGAWTVDITFDKLSAAAEDAKGAVRLRQGFMIGDGTGVGKGRESAAIILDNWLQGRRKAVWISKSDKLIEDAQRDWSALGMERLLVTPLSRFPQGKQIALNEGVLFLTYATLRSDDRGEKVSRVKQIVEWLGSDFDGVVIFDEAHQMQNAAGGKGERGDVAASQQGRAGLRLQNALPNARIVYVSATGATTVHNLAYAQRLGLWGGEDFPFATRAEFVEAIEAGGVAAMEVLARDLRALGLYTARSLSFAGVEYELVEHELTAEQIRIYDAYAAAFAVIHNNLDAAMQAANITGGGEGGSGTLNKQAKSAARSAFESAKQRFFGHLLTSMKTPTLLRSIAADLEAGHSAVIQIVSTGEALMERRLAELPTEEWNDVRVDITPREYVLDYLAHSFPVQLYEPFTDSEGNLSSRPVYRDGQPVESREAVARRDALIAKLASLPPVPGALDQLVQYFGTDLVAEVTGRSRRIVRKGGGSVAVDRLVVETRAGAANLAETQSFMDDAKRVLVFSDAGGTGRSYHAEKSAKNTRLRIHYLLEAGWKADAAIQGLGRTHRTNQAQPPLFRPISTNVKAEKRFLSTIARRLDTLGAITRGQRQTGGQGLFRPEDNLESHYARDALRQLYLLLVRGKVEGCSLDRFERATGLTLMDSTGIKDELPPITTFLNRMLALTIELQGILFTAFEQLLTARIEGAIASGTYDAGLETLRAESFVVVDRQTIYTHPRTGAETSLLTINERRRNRPVTLDAALAELGDPRAKLLINERSGRAAVQIPASSVMLDDGEVERRVRLIRPTEAHNIPVRFMGETHWVETDRNTFASAWSAEIAEVPEFTDATLHMVTGLLLPIWKRLPNDSTRVYRLQTDEGERIIGRRVSPAWAATATTTGSATITSDDAFTALMDGRTILDLAEGLQLRRVRVMGANRIELLGFDDTMRERLTAYGLFHEIISWKLRMFVPTHTNGPVVLAKVLDRFPVERIGEREAA</sequence>
<reference evidence="3 4" key="1">
    <citation type="submission" date="2017-08" db="EMBL/GenBank/DDBJ databases">
        <authorList>
            <person name="de Groot N.N."/>
        </authorList>
    </citation>
    <scope>NUCLEOTIDE SEQUENCE [LARGE SCALE GENOMIC DNA]</scope>
    <source>
        <strain evidence="3 4">JC85</strain>
    </source>
</reference>
<feature type="domain" description="Helicase ATP-binding" evidence="2">
    <location>
        <begin position="491"/>
        <end position="657"/>
    </location>
</feature>
<dbReference type="Proteomes" id="UP000219167">
    <property type="component" value="Unassembled WGS sequence"/>
</dbReference>
<dbReference type="InterPro" id="IPR014001">
    <property type="entry name" value="Helicase_ATP-bd"/>
</dbReference>
<dbReference type="InterPro" id="IPR026937">
    <property type="entry name" value="SBNO_Helicase_C_dom"/>
</dbReference>
<evidence type="ECO:0000259" key="2">
    <source>
        <dbReference type="PROSITE" id="PS51192"/>
    </source>
</evidence>
<dbReference type="PANTHER" id="PTHR12706:SF30">
    <property type="entry name" value="PROTEIN STRAWBERRY NOTCH-RELATED"/>
    <property type="match status" value="1"/>
</dbReference>
<dbReference type="PROSITE" id="PS51192">
    <property type="entry name" value="HELICASE_ATP_BIND_1"/>
    <property type="match status" value="1"/>
</dbReference>
<dbReference type="PANTHER" id="PTHR12706">
    <property type="entry name" value="STRAWBERRY NOTCH-RELATED"/>
    <property type="match status" value="1"/>
</dbReference>
<evidence type="ECO:0000256" key="1">
    <source>
        <dbReference type="ARBA" id="ARBA00006992"/>
    </source>
</evidence>
<dbReference type="Gene3D" id="3.40.50.300">
    <property type="entry name" value="P-loop containing nucleotide triphosphate hydrolases"/>
    <property type="match status" value="1"/>
</dbReference>
<dbReference type="OrthoDB" id="270332at2"/>
<dbReference type="Pfam" id="PF13871">
    <property type="entry name" value="Helicase_C_4"/>
    <property type="match status" value="1"/>
</dbReference>
<protein>
    <submittedName>
        <fullName evidence="3">Strawberry notch-like protein</fullName>
    </submittedName>
</protein>
<dbReference type="InterPro" id="IPR026741">
    <property type="entry name" value="SNO"/>
</dbReference>
<organism evidence="3 4">
    <name type="scientific">Rhizobium subbaraonis</name>
    <dbReference type="NCBI Taxonomy" id="908946"/>
    <lineage>
        <taxon>Bacteria</taxon>
        <taxon>Pseudomonadati</taxon>
        <taxon>Pseudomonadota</taxon>
        <taxon>Alphaproteobacteria</taxon>
        <taxon>Hyphomicrobiales</taxon>
        <taxon>Rhizobiaceae</taxon>
        <taxon>Rhizobium/Agrobacterium group</taxon>
        <taxon>Rhizobium</taxon>
    </lineage>
</organism>
<keyword evidence="4" id="KW-1185">Reference proteome</keyword>
<comment type="similarity">
    <text evidence="1">Belongs to the SBNO family.</text>
</comment>
<dbReference type="Gene3D" id="3.40.50.150">
    <property type="entry name" value="Vaccinia Virus protein VP39"/>
    <property type="match status" value="1"/>
</dbReference>
<name>A0A285UYK4_9HYPH</name>
<proteinExistence type="inferred from homology"/>
<accession>A0A285UYK4</accession>
<dbReference type="Pfam" id="PF13872">
    <property type="entry name" value="AAA_34"/>
    <property type="match status" value="1"/>
</dbReference>
<dbReference type="EMBL" id="OBQD01000025">
    <property type="protein sequence ID" value="SOC46902.1"/>
    <property type="molecule type" value="Genomic_DNA"/>
</dbReference>